<name>A0A5N5FX72_9ROSA</name>
<dbReference type="EMBL" id="SMOL01000695">
    <property type="protein sequence ID" value="KAB2602884.1"/>
    <property type="molecule type" value="Genomic_DNA"/>
</dbReference>
<dbReference type="OrthoDB" id="1044402at2759"/>
<dbReference type="Proteomes" id="UP000327157">
    <property type="component" value="Chromosome 10"/>
</dbReference>
<feature type="region of interest" description="Disordered" evidence="1">
    <location>
        <begin position="29"/>
        <end position="59"/>
    </location>
</feature>
<reference evidence="4" key="2">
    <citation type="submission" date="2019-10" db="EMBL/GenBank/DDBJ databases">
        <title>A de novo genome assembly of a pear dwarfing rootstock.</title>
        <authorList>
            <person name="Wang F."/>
            <person name="Wang J."/>
            <person name="Li S."/>
            <person name="Zhang Y."/>
            <person name="Fang M."/>
            <person name="Ma L."/>
            <person name="Zhao Y."/>
            <person name="Jiang S."/>
        </authorList>
    </citation>
    <scope>NUCLEOTIDE SEQUENCE [LARGE SCALE GENOMIC DNA]</scope>
</reference>
<evidence type="ECO:0000256" key="2">
    <source>
        <dbReference type="SAM" id="SignalP"/>
    </source>
</evidence>
<feature type="signal peptide" evidence="2">
    <location>
        <begin position="1"/>
        <end position="22"/>
    </location>
</feature>
<comment type="caution">
    <text evidence="3">The sequence shown here is derived from an EMBL/GenBank/DDBJ whole genome shotgun (WGS) entry which is preliminary data.</text>
</comment>
<evidence type="ECO:0000256" key="1">
    <source>
        <dbReference type="SAM" id="MobiDB-lite"/>
    </source>
</evidence>
<accession>A0A5N5FX72</accession>
<evidence type="ECO:0000313" key="4">
    <source>
        <dbReference type="Proteomes" id="UP000327157"/>
    </source>
</evidence>
<sequence>MKSFILCFLIITLVVLNSEVEAQRNRIDHGVVDPGKTPEGPHRGCNGNTQPANPYNRGC</sequence>
<reference evidence="3 4" key="3">
    <citation type="submission" date="2019-11" db="EMBL/GenBank/DDBJ databases">
        <title>A de novo genome assembly of a pear dwarfing rootstock.</title>
        <authorList>
            <person name="Wang F."/>
            <person name="Wang J."/>
            <person name="Li S."/>
            <person name="Zhang Y."/>
            <person name="Fang M."/>
            <person name="Ma L."/>
            <person name="Zhao Y."/>
            <person name="Jiang S."/>
        </authorList>
    </citation>
    <scope>NUCLEOTIDE SEQUENCE [LARGE SCALE GENOMIC DNA]</scope>
    <source>
        <strain evidence="3">S2</strain>
        <tissue evidence="3">Leaf</tissue>
    </source>
</reference>
<reference evidence="3 4" key="1">
    <citation type="submission" date="2019-09" db="EMBL/GenBank/DDBJ databases">
        <authorList>
            <person name="Ou C."/>
        </authorList>
    </citation>
    <scope>NUCLEOTIDE SEQUENCE [LARGE SCALE GENOMIC DNA]</scope>
    <source>
        <strain evidence="3">S2</strain>
        <tissue evidence="3">Leaf</tissue>
    </source>
</reference>
<gene>
    <name evidence="3" type="ORF">D8674_003889</name>
</gene>
<dbReference type="AlphaFoldDB" id="A0A5N5FX72"/>
<keyword evidence="2" id="KW-0732">Signal</keyword>
<feature type="chain" id="PRO_5024424651" evidence="2">
    <location>
        <begin position="23"/>
        <end position="59"/>
    </location>
</feature>
<protein>
    <submittedName>
        <fullName evidence="3">Protein RALF-like 25</fullName>
    </submittedName>
</protein>
<evidence type="ECO:0000313" key="3">
    <source>
        <dbReference type="EMBL" id="KAB2602884.1"/>
    </source>
</evidence>
<organism evidence="3 4">
    <name type="scientific">Pyrus ussuriensis x Pyrus communis</name>
    <dbReference type="NCBI Taxonomy" id="2448454"/>
    <lineage>
        <taxon>Eukaryota</taxon>
        <taxon>Viridiplantae</taxon>
        <taxon>Streptophyta</taxon>
        <taxon>Embryophyta</taxon>
        <taxon>Tracheophyta</taxon>
        <taxon>Spermatophyta</taxon>
        <taxon>Magnoliopsida</taxon>
        <taxon>eudicotyledons</taxon>
        <taxon>Gunneridae</taxon>
        <taxon>Pentapetalae</taxon>
        <taxon>rosids</taxon>
        <taxon>fabids</taxon>
        <taxon>Rosales</taxon>
        <taxon>Rosaceae</taxon>
        <taxon>Amygdaloideae</taxon>
        <taxon>Maleae</taxon>
        <taxon>Pyrus</taxon>
    </lineage>
</organism>
<proteinExistence type="predicted"/>
<keyword evidence="4" id="KW-1185">Reference proteome</keyword>